<proteinExistence type="predicted"/>
<dbReference type="InParanoid" id="A0A5N4B421"/>
<evidence type="ECO:0000256" key="1">
    <source>
        <dbReference type="SAM" id="Phobius"/>
    </source>
</evidence>
<feature type="transmembrane region" description="Helical" evidence="1">
    <location>
        <begin position="353"/>
        <end position="375"/>
    </location>
</feature>
<evidence type="ECO:0000313" key="2">
    <source>
        <dbReference type="EMBL" id="KAB0804278.1"/>
    </source>
</evidence>
<sequence>MAETYTAVEVADKSGKSLFRYISRKHIKYLPLSMCSKMIHNIIIGLGAINILSYHWVPVRCQSDDGDENNSRVLCITDTNSNNSAAALSIDATYLQENEHGWINAVWDKRDQLYLKWTYNNTFDEPIAHFIINIVSGDDSCYQYILPGTEEHINCTYSYLVKFTNKCYSTDLTIVVTALSNDAISLELLNVSSPPRKPTFDSTVNTANITTNTMLFYIPRQKWIESKPPHDLSIFIYVILIETNSETKLTDDVVDKVLHAGKTGNTSTSTYWIAAEFQHNTTDTRRLFLIGDESIAWSQRLNVTIKNRLLRPNTTYTITTVLINEYKQFQRYSVYKFTTSTARERKGFVMQPMHIIMIILVIISLPLVVCCFLRLKRDECTLNDLLLCFVCSTACICRSSCE</sequence>
<dbReference type="Proteomes" id="UP000327044">
    <property type="component" value="Unassembled WGS sequence"/>
</dbReference>
<dbReference type="AlphaFoldDB" id="A0A5N4B421"/>
<reference evidence="2 3" key="1">
    <citation type="journal article" date="2018" name="Elife">
        <title>Firefly genomes illuminate parallel origins of bioluminescence in beetles.</title>
        <authorList>
            <person name="Fallon T.R."/>
            <person name="Lower S.E."/>
            <person name="Chang C.H."/>
            <person name="Bessho-Uehara M."/>
            <person name="Martin G.J."/>
            <person name="Bewick A.J."/>
            <person name="Behringer M."/>
            <person name="Debat H.J."/>
            <person name="Wong I."/>
            <person name="Day J.C."/>
            <person name="Suvorov A."/>
            <person name="Silva C.J."/>
            <person name="Stanger-Hall K.F."/>
            <person name="Hall D.W."/>
            <person name="Schmitz R.J."/>
            <person name="Nelson D.R."/>
            <person name="Lewis S.M."/>
            <person name="Shigenobu S."/>
            <person name="Bybee S.M."/>
            <person name="Larracuente A.M."/>
            <person name="Oba Y."/>
            <person name="Weng J.K."/>
        </authorList>
    </citation>
    <scope>NUCLEOTIDE SEQUENCE [LARGE SCALE GENOMIC DNA]</scope>
    <source>
        <strain evidence="2">1611_PpyrPB1</strain>
        <tissue evidence="2">Whole body</tissue>
    </source>
</reference>
<keyword evidence="1" id="KW-1133">Transmembrane helix</keyword>
<keyword evidence="3" id="KW-1185">Reference proteome</keyword>
<name>A0A5N4B421_PHOPY</name>
<accession>A0A5N4B421</accession>
<protein>
    <submittedName>
        <fullName evidence="2">Uncharacterized protein</fullName>
    </submittedName>
</protein>
<organism evidence="2 3">
    <name type="scientific">Photinus pyralis</name>
    <name type="common">Common eastern firefly</name>
    <name type="synonym">Lampyris pyralis</name>
    <dbReference type="NCBI Taxonomy" id="7054"/>
    <lineage>
        <taxon>Eukaryota</taxon>
        <taxon>Metazoa</taxon>
        <taxon>Ecdysozoa</taxon>
        <taxon>Arthropoda</taxon>
        <taxon>Hexapoda</taxon>
        <taxon>Insecta</taxon>
        <taxon>Pterygota</taxon>
        <taxon>Neoptera</taxon>
        <taxon>Endopterygota</taxon>
        <taxon>Coleoptera</taxon>
        <taxon>Polyphaga</taxon>
        <taxon>Elateriformia</taxon>
        <taxon>Elateroidea</taxon>
        <taxon>Lampyridae</taxon>
        <taxon>Lampyrinae</taxon>
        <taxon>Photinus</taxon>
    </lineage>
</organism>
<keyword evidence="1" id="KW-0812">Transmembrane</keyword>
<gene>
    <name evidence="2" type="ORF">PPYR_01248</name>
</gene>
<dbReference type="EMBL" id="VVIM01000001">
    <property type="protein sequence ID" value="KAB0804278.1"/>
    <property type="molecule type" value="Genomic_DNA"/>
</dbReference>
<evidence type="ECO:0000313" key="3">
    <source>
        <dbReference type="Proteomes" id="UP000327044"/>
    </source>
</evidence>
<comment type="caution">
    <text evidence="2">The sequence shown here is derived from an EMBL/GenBank/DDBJ whole genome shotgun (WGS) entry which is preliminary data.</text>
</comment>
<keyword evidence="1" id="KW-0472">Membrane</keyword>